<protein>
    <submittedName>
        <fullName evidence="1">Uncharacterized protein</fullName>
    </submittedName>
</protein>
<dbReference type="Proteomes" id="UP000266234">
    <property type="component" value="Unassembled WGS sequence"/>
</dbReference>
<evidence type="ECO:0000313" key="2">
    <source>
        <dbReference type="Proteomes" id="UP000266234"/>
    </source>
</evidence>
<dbReference type="AlphaFoldDB" id="A0A395SIB5"/>
<keyword evidence="2" id="KW-1185">Reference proteome</keyword>
<reference evidence="1 2" key="1">
    <citation type="journal article" date="2018" name="PLoS Pathog.">
        <title>Evolution of structural diversity of trichothecenes, a family of toxins produced by plant pathogenic and entomopathogenic fungi.</title>
        <authorList>
            <person name="Proctor R.H."/>
            <person name="McCormick S.P."/>
            <person name="Kim H.S."/>
            <person name="Cardoza R.E."/>
            <person name="Stanley A.M."/>
            <person name="Lindo L."/>
            <person name="Kelly A."/>
            <person name="Brown D.W."/>
            <person name="Lee T."/>
            <person name="Vaughan M.M."/>
            <person name="Alexander N.J."/>
            <person name="Busman M."/>
            <person name="Gutierrez S."/>
        </authorList>
    </citation>
    <scope>NUCLEOTIDE SEQUENCE [LARGE SCALE GENOMIC DNA]</scope>
    <source>
        <strain evidence="1 2">NRRL 20695</strain>
    </source>
</reference>
<dbReference type="EMBL" id="PXOG01000151">
    <property type="protein sequence ID" value="RGP72148.1"/>
    <property type="molecule type" value="Genomic_DNA"/>
</dbReference>
<comment type="caution">
    <text evidence="1">The sequence shown here is derived from an EMBL/GenBank/DDBJ whole genome shotgun (WGS) entry which is preliminary data.</text>
</comment>
<evidence type="ECO:0000313" key="1">
    <source>
        <dbReference type="EMBL" id="RGP72148.1"/>
    </source>
</evidence>
<name>A0A395SIB5_9HYPO</name>
<organism evidence="1 2">
    <name type="scientific">Fusarium longipes</name>
    <dbReference type="NCBI Taxonomy" id="694270"/>
    <lineage>
        <taxon>Eukaryota</taxon>
        <taxon>Fungi</taxon>
        <taxon>Dikarya</taxon>
        <taxon>Ascomycota</taxon>
        <taxon>Pezizomycotina</taxon>
        <taxon>Sordariomycetes</taxon>
        <taxon>Hypocreomycetidae</taxon>
        <taxon>Hypocreales</taxon>
        <taxon>Nectriaceae</taxon>
        <taxon>Fusarium</taxon>
    </lineage>
</organism>
<sequence length="427" mass="47507">MASATRIVFATDLETNVDGLKWEPWSAIEIGFDRTTGLSKLQVVYRTYEGVADDISANVSCANPPSDDGQTFDLSRPWSAEDPVKLGFEVSISSLDPKSATLKGSATTVEGTSLSWRGKAIGLSCVALDIVQAGPQPIDADVQTLLDIMPFVVDNDKHRDDITQKTSNEVFTTLMRHATPVYTRERMYKDLEPIEGVVKSPPIEAASHDLPDIYQPRSILDANHRFLELSSMHMLCHGWKMADWLGNDLTKDIHDRQDDFFTLVKCPENELEAAKQKYGSNLPAAQEAETLRNMYRDCIPRCYELGYWVAAHSQWSRLKAAGGLDVLDKAKKTLESDAYKLHWVPRLINNGTTNDSIPISERIALLADKLRMLQRICGTNDQNMVKSIVDGLRRAAELSGIARESLIGTPDKAGIPYSFITQTFILT</sequence>
<accession>A0A395SIB5</accession>
<proteinExistence type="predicted"/>
<gene>
    <name evidence="1" type="ORF">FLONG3_6871</name>
</gene>
<dbReference type="OrthoDB" id="10579354at2759"/>